<feature type="region of interest" description="Disordered" evidence="7">
    <location>
        <begin position="1403"/>
        <end position="1466"/>
    </location>
</feature>
<dbReference type="EMBL" id="KZ819604">
    <property type="protein sequence ID" value="PWN34359.1"/>
    <property type="molecule type" value="Genomic_DNA"/>
</dbReference>
<evidence type="ECO:0000313" key="10">
    <source>
        <dbReference type="Proteomes" id="UP000245771"/>
    </source>
</evidence>
<sequence length="1567" mass="170728">MPFERPRVRAEGPGGPDVKQGAKIACLDCRSAKIRCSAPTDGRVPCKRCARHGRECVFEKHRRGRKPGRTNNAKHDSDMYNDDYLDDASMHSGSHGSMGDYSGYSTGMSSSYGMPSPGIHSMASPNFARRHESDRFDQHRAQSSHHMQQQQTYTHSPYSQHQAHGNENKSNSWRQTIQADDPRMISPRIAGSRQLPASTSQSANQSTSQFSRPSLSPPHGREVQPGYSSYASQSSAQTDSQNGSRRALDSQNRNESDQHLKLHLLSSPMNAAPPSPRHQSNPYGGQRSASGGPYSINRQDQQPLASPPSSGLQSSSYGSGTTPGRSWLDFPTPGTRSLLSPSHLMMTSIGTFPSSNGSLPSAWPGSAITSPHSKRRGPTDYFAGAVPINSQGQHSNSSADRFSNVQNLSHKGDASSAASPKRNDVDHDDTANKKRRLETQNDERYSSTSREDTSRDSRHTVTSSASSHSQRAQFEAVDEEQVDRLGDDEMGGVQNIDVLSTPLTLLAHASDAALALRQAKGEAENAMPRPTTQGAATMGLLSPPVPAIPAPRKWFDTDRLPSMGVQNRGGLLPKLTSVAHRRTFDRFSRTRENDSFASPLTRSVFPPPSLSVVGRSKSYTAVEAAKAVGVSRPVYPQQPYIEISATPIIAPVTQSERRAEVLGIHTDVDGRQIEIAAATGIGSAPSEKAITASTLDPDAWEYRNGRVRSKQYSSGPTHSGSGTSSARDEVQTANQDLEARSPEHSSETVSQQEQEQDGKSSDALSQQNKFRARVGSFDTQRRWEVVRRRPSRPAIDAIDEHDSQSNKHDVVLEDAKSEGSSEGSEKLGASHQDFFSMGIFHSKMDNDIDLDPVQIGLIELSELESLFDIFFARINPLLTIFDPFLHSVTYVRNRSALLTTVIAALAARLSDEGRHAKLAVVLESHWRQKLLPEAILGGYKSVELAQAFLVLAIYHKPTNRLSEDRSWQYLGFAIRIATEIGVNRLTQPNDEAKDNEQVRRRIRNRHRLWISLWLTDRSLSLQTGRPATIAEDDLVAKSDLWHREDFALPEDARLVSLVKLTRTCTTFVDAFSEIIGQSNAILRAHPITMAPVIVQAQESIKSLNLCRLQAMTELERWKDIWCVEATEESTDGIQSLAISTFLDKWRPRAMSDLLYVRLHLNSMVLEAMERYQRFVDAAASLRSQPDGSAEVKTGLEDSNASSAVASTESLALQKEELKLMISNVALDCWETSLQMIDIVLGKVSEDDLSAGPNALAINVIYGALAALRLSNASQYAQRSWTNRDEILKRCKALAEALTRAGQTPDHRNGAAAPFGIYLKGITTLWETENVGVPSKESDDGEEEVTADTSVTAHSDSKESVLGKGEKSASLPSSNATEQSGANSNTIDKQVLLQGAVVPEEVSTAQQMDTNPITKAAPSTPSTTSNVNNATQQYSVGDEIWGSSTSSNHGNRNHHRAASGNVQGTSDAESMDRMWDYLTTYPDVGSTFPMSLWQPPLTNNNNLTSLQGAISANIPQNSDHADMNGSLASNDVSMMSDPNKVAAAAAAAAVVAANVNLNMATAAHPSAV</sequence>
<name>A0A316V9R3_9BASI</name>
<dbReference type="SUPFAM" id="SSF57701">
    <property type="entry name" value="Zn2/Cys6 DNA-binding domain"/>
    <property type="match status" value="1"/>
</dbReference>
<protein>
    <recommendedName>
        <fullName evidence="8">Zn(2)-C6 fungal-type domain-containing protein</fullName>
    </recommendedName>
</protein>
<feature type="compositionally biased region" description="Basic and acidic residues" evidence="7">
    <location>
        <begin position="246"/>
        <end position="260"/>
    </location>
</feature>
<dbReference type="InterPro" id="IPR001138">
    <property type="entry name" value="Zn2Cys6_DnaBD"/>
</dbReference>
<dbReference type="PANTHER" id="PTHR31845:SF19">
    <property type="entry name" value="TRANSCRIPTION FACTOR DOMAIN-CONTAINING PROTEIN"/>
    <property type="match status" value="1"/>
</dbReference>
<evidence type="ECO:0000256" key="2">
    <source>
        <dbReference type="ARBA" id="ARBA00022723"/>
    </source>
</evidence>
<feature type="compositionally biased region" description="Low complexity" evidence="7">
    <location>
        <begin position="227"/>
        <end position="237"/>
    </location>
</feature>
<keyword evidence="4" id="KW-0238">DNA-binding</keyword>
<feature type="region of interest" description="Disordered" evidence="7">
    <location>
        <begin position="363"/>
        <end position="481"/>
    </location>
</feature>
<dbReference type="GeneID" id="37021072"/>
<dbReference type="SMART" id="SM00906">
    <property type="entry name" value="Fungal_trans"/>
    <property type="match status" value="1"/>
</dbReference>
<feature type="region of interest" description="Disordered" evidence="7">
    <location>
        <begin position="192"/>
        <end position="333"/>
    </location>
</feature>
<feature type="region of interest" description="Disordered" evidence="7">
    <location>
        <begin position="129"/>
        <end position="173"/>
    </location>
</feature>
<keyword evidence="3" id="KW-0805">Transcription regulation</keyword>
<comment type="subcellular location">
    <subcellularLocation>
        <location evidence="1">Nucleus</location>
    </subcellularLocation>
</comment>
<feature type="domain" description="Zn(2)-C6 fungal-type" evidence="8">
    <location>
        <begin position="25"/>
        <end position="58"/>
    </location>
</feature>
<dbReference type="STRING" id="1280837.A0A316V9R3"/>
<proteinExistence type="predicted"/>
<evidence type="ECO:0000256" key="6">
    <source>
        <dbReference type="ARBA" id="ARBA00023242"/>
    </source>
</evidence>
<feature type="compositionally biased region" description="Polar residues" evidence="7">
    <location>
        <begin position="1369"/>
        <end position="1384"/>
    </location>
</feature>
<feature type="region of interest" description="Disordered" evidence="7">
    <location>
        <begin position="1331"/>
        <end position="1384"/>
    </location>
</feature>
<dbReference type="RefSeq" id="XP_025354661.1">
    <property type="nucleotide sequence ID" value="XM_025499291.1"/>
</dbReference>
<dbReference type="CDD" id="cd00067">
    <property type="entry name" value="GAL4"/>
    <property type="match status" value="1"/>
</dbReference>
<dbReference type="GO" id="GO:0000976">
    <property type="term" value="F:transcription cis-regulatory region binding"/>
    <property type="evidence" value="ECO:0007669"/>
    <property type="project" value="TreeGrafter"/>
</dbReference>
<evidence type="ECO:0000313" key="9">
    <source>
        <dbReference type="EMBL" id="PWN34359.1"/>
    </source>
</evidence>
<reference evidence="9 10" key="1">
    <citation type="journal article" date="2018" name="Mol. Biol. Evol.">
        <title>Broad Genomic Sampling Reveals a Smut Pathogenic Ancestry of the Fungal Clade Ustilaginomycotina.</title>
        <authorList>
            <person name="Kijpornyongpan T."/>
            <person name="Mondo S.J."/>
            <person name="Barry K."/>
            <person name="Sandor L."/>
            <person name="Lee J."/>
            <person name="Lipzen A."/>
            <person name="Pangilinan J."/>
            <person name="LaButti K."/>
            <person name="Hainaut M."/>
            <person name="Henrissat B."/>
            <person name="Grigoriev I.V."/>
            <person name="Spatafora J.W."/>
            <person name="Aime M.C."/>
        </authorList>
    </citation>
    <scope>NUCLEOTIDE SEQUENCE [LARGE SCALE GENOMIC DNA]</scope>
    <source>
        <strain evidence="9 10">MCA 3882</strain>
    </source>
</reference>
<keyword evidence="5" id="KW-0804">Transcription</keyword>
<dbReference type="CDD" id="cd12148">
    <property type="entry name" value="fungal_TF_MHR"/>
    <property type="match status" value="1"/>
</dbReference>
<dbReference type="OrthoDB" id="3163292at2759"/>
<dbReference type="GO" id="GO:0006351">
    <property type="term" value="P:DNA-templated transcription"/>
    <property type="evidence" value="ECO:0007669"/>
    <property type="project" value="InterPro"/>
</dbReference>
<keyword evidence="10" id="KW-1185">Reference proteome</keyword>
<keyword evidence="2" id="KW-0479">Metal-binding</keyword>
<dbReference type="SMART" id="SM00066">
    <property type="entry name" value="GAL4"/>
    <property type="match status" value="1"/>
</dbReference>
<dbReference type="PROSITE" id="PS50048">
    <property type="entry name" value="ZN2_CY6_FUNGAL_2"/>
    <property type="match status" value="1"/>
</dbReference>
<feature type="compositionally biased region" description="Polar residues" evidence="7">
    <location>
        <begin position="460"/>
        <end position="472"/>
    </location>
</feature>
<feature type="compositionally biased region" description="Basic and acidic residues" evidence="7">
    <location>
        <begin position="737"/>
        <end position="746"/>
    </location>
</feature>
<dbReference type="GO" id="GO:0005634">
    <property type="term" value="C:nucleus"/>
    <property type="evidence" value="ECO:0007669"/>
    <property type="project" value="UniProtKB-SubCell"/>
</dbReference>
<dbReference type="Gene3D" id="4.10.240.10">
    <property type="entry name" value="Zn(2)-C6 fungal-type DNA-binding domain"/>
    <property type="match status" value="1"/>
</dbReference>
<dbReference type="GO" id="GO:0000981">
    <property type="term" value="F:DNA-binding transcription factor activity, RNA polymerase II-specific"/>
    <property type="evidence" value="ECO:0007669"/>
    <property type="project" value="InterPro"/>
</dbReference>
<keyword evidence="6" id="KW-0539">Nucleus</keyword>
<dbReference type="PROSITE" id="PS00463">
    <property type="entry name" value="ZN2_CY6_FUNGAL_1"/>
    <property type="match status" value="1"/>
</dbReference>
<feature type="compositionally biased region" description="Low complexity" evidence="7">
    <location>
        <begin position="197"/>
        <end position="211"/>
    </location>
</feature>
<evidence type="ECO:0000256" key="7">
    <source>
        <dbReference type="SAM" id="MobiDB-lite"/>
    </source>
</evidence>
<feature type="compositionally biased region" description="Polar residues" evidence="7">
    <location>
        <begin position="144"/>
        <end position="173"/>
    </location>
</feature>
<feature type="compositionally biased region" description="Polar residues" evidence="7">
    <location>
        <begin position="277"/>
        <end position="289"/>
    </location>
</feature>
<feature type="compositionally biased region" description="Basic and acidic residues" evidence="7">
    <location>
        <begin position="1354"/>
        <end position="1366"/>
    </location>
</feature>
<feature type="compositionally biased region" description="Low complexity" evidence="7">
    <location>
        <begin position="301"/>
        <end position="320"/>
    </location>
</feature>
<evidence type="ECO:0000256" key="5">
    <source>
        <dbReference type="ARBA" id="ARBA00023163"/>
    </source>
</evidence>
<feature type="region of interest" description="Disordered" evidence="7">
    <location>
        <begin position="60"/>
        <end position="80"/>
    </location>
</feature>
<feature type="region of interest" description="Disordered" evidence="7">
    <location>
        <begin position="794"/>
        <end position="827"/>
    </location>
</feature>
<evidence type="ECO:0000256" key="1">
    <source>
        <dbReference type="ARBA" id="ARBA00004123"/>
    </source>
</evidence>
<feature type="compositionally biased region" description="Low complexity" evidence="7">
    <location>
        <begin position="1411"/>
        <end position="1430"/>
    </location>
</feature>
<evidence type="ECO:0000259" key="8">
    <source>
        <dbReference type="PROSITE" id="PS50048"/>
    </source>
</evidence>
<feature type="compositionally biased region" description="Basic and acidic residues" evidence="7">
    <location>
        <begin position="798"/>
        <end position="825"/>
    </location>
</feature>
<evidence type="ECO:0000256" key="3">
    <source>
        <dbReference type="ARBA" id="ARBA00023015"/>
    </source>
</evidence>
<feature type="compositionally biased region" description="Low complexity" evidence="7">
    <location>
        <begin position="713"/>
        <end position="725"/>
    </location>
</feature>
<evidence type="ECO:0000256" key="4">
    <source>
        <dbReference type="ARBA" id="ARBA00023125"/>
    </source>
</evidence>
<dbReference type="GO" id="GO:0008270">
    <property type="term" value="F:zinc ion binding"/>
    <property type="evidence" value="ECO:0007669"/>
    <property type="project" value="InterPro"/>
</dbReference>
<feature type="compositionally biased region" description="Basic and acidic residues" evidence="7">
    <location>
        <begin position="129"/>
        <end position="140"/>
    </location>
</feature>
<dbReference type="Pfam" id="PF00172">
    <property type="entry name" value="Zn_clus"/>
    <property type="match status" value="1"/>
</dbReference>
<feature type="compositionally biased region" description="Basic and acidic residues" evidence="7">
    <location>
        <begin position="421"/>
        <end position="459"/>
    </location>
</feature>
<dbReference type="PANTHER" id="PTHR31845">
    <property type="entry name" value="FINGER DOMAIN PROTEIN, PUTATIVE-RELATED"/>
    <property type="match status" value="1"/>
</dbReference>
<dbReference type="Pfam" id="PF04082">
    <property type="entry name" value="Fungal_trans"/>
    <property type="match status" value="1"/>
</dbReference>
<feature type="compositionally biased region" description="Polar residues" evidence="7">
    <location>
        <begin position="388"/>
        <end position="409"/>
    </location>
</feature>
<dbReference type="InterPro" id="IPR007219">
    <property type="entry name" value="XnlR_reg_dom"/>
</dbReference>
<dbReference type="InterPro" id="IPR036864">
    <property type="entry name" value="Zn2-C6_fun-type_DNA-bd_sf"/>
</dbReference>
<dbReference type="InParanoid" id="A0A316V9R3"/>
<dbReference type="Proteomes" id="UP000245771">
    <property type="component" value="Unassembled WGS sequence"/>
</dbReference>
<organism evidence="9 10">
    <name type="scientific">Meira miltonrushii</name>
    <dbReference type="NCBI Taxonomy" id="1280837"/>
    <lineage>
        <taxon>Eukaryota</taxon>
        <taxon>Fungi</taxon>
        <taxon>Dikarya</taxon>
        <taxon>Basidiomycota</taxon>
        <taxon>Ustilaginomycotina</taxon>
        <taxon>Exobasidiomycetes</taxon>
        <taxon>Exobasidiales</taxon>
        <taxon>Brachybasidiaceae</taxon>
        <taxon>Meira</taxon>
    </lineage>
</organism>
<accession>A0A316V9R3</accession>
<dbReference type="InterPro" id="IPR051089">
    <property type="entry name" value="prtT"/>
</dbReference>
<gene>
    <name evidence="9" type="ORF">FA14DRAFT_161780</name>
</gene>
<feature type="region of interest" description="Disordered" evidence="7">
    <location>
        <begin position="706"/>
        <end position="771"/>
    </location>
</feature>